<dbReference type="Proteomes" id="UP000436822">
    <property type="component" value="Unassembled WGS sequence"/>
</dbReference>
<dbReference type="AlphaFoldDB" id="A0A6N6JCC8"/>
<dbReference type="PROSITE" id="PS50943">
    <property type="entry name" value="HTH_CROC1"/>
    <property type="match status" value="1"/>
</dbReference>
<dbReference type="OrthoDB" id="5659783at2"/>
<comment type="caution">
    <text evidence="3">The sequence shown here is derived from an EMBL/GenBank/DDBJ whole genome shotgun (WGS) entry which is preliminary data.</text>
</comment>
<feature type="domain" description="HTH cro/C1-type" evidence="2">
    <location>
        <begin position="21"/>
        <end position="75"/>
    </location>
</feature>
<dbReference type="SMART" id="SM00530">
    <property type="entry name" value="HTH_XRE"/>
    <property type="match status" value="1"/>
</dbReference>
<sequence>MEDFQDGSYFGNEAATFGDRVVAAREAVGLGQQDLAKKLGVKLKTVRGWEDDLSEPRANKLQMMAGLMNVSIVWLLTGEGDGLPDPEAEANMPADVKELLLELRRTRAEFARMTDHLGGLEKRLSKLLATA</sequence>
<dbReference type="CDD" id="cd00093">
    <property type="entry name" value="HTH_XRE"/>
    <property type="match status" value="1"/>
</dbReference>
<keyword evidence="1" id="KW-0238">DNA-binding</keyword>
<reference evidence="3 4" key="1">
    <citation type="submission" date="2019-12" db="EMBL/GenBank/DDBJ databases">
        <title>Litoreibacter badius sp. nov., a novel bacteriochlorophyll a-containing bacterium in the genus Litoreibacter.</title>
        <authorList>
            <person name="Kanamuro M."/>
            <person name="Takabe Y."/>
            <person name="Mori K."/>
            <person name="Takaichi S."/>
            <person name="Hanada S."/>
        </authorList>
    </citation>
    <scope>NUCLEOTIDE SEQUENCE [LARGE SCALE GENOMIC DNA]</scope>
    <source>
        <strain evidence="3 4">K6</strain>
    </source>
</reference>
<dbReference type="PANTHER" id="PTHR46558">
    <property type="entry name" value="TRACRIPTIONAL REGULATORY PROTEIN-RELATED-RELATED"/>
    <property type="match status" value="1"/>
</dbReference>
<dbReference type="Pfam" id="PF01381">
    <property type="entry name" value="HTH_3"/>
    <property type="match status" value="1"/>
</dbReference>
<dbReference type="Gene3D" id="1.10.260.40">
    <property type="entry name" value="lambda repressor-like DNA-binding domains"/>
    <property type="match status" value="1"/>
</dbReference>
<evidence type="ECO:0000313" key="4">
    <source>
        <dbReference type="Proteomes" id="UP000436822"/>
    </source>
</evidence>
<name>A0A6N6JCC8_9RHOB</name>
<organism evidence="3 4">
    <name type="scientific">Litoreibacter roseus</name>
    <dbReference type="NCBI Taxonomy" id="2601869"/>
    <lineage>
        <taxon>Bacteria</taxon>
        <taxon>Pseudomonadati</taxon>
        <taxon>Pseudomonadota</taxon>
        <taxon>Alphaproteobacteria</taxon>
        <taxon>Rhodobacterales</taxon>
        <taxon>Roseobacteraceae</taxon>
        <taxon>Litoreibacter</taxon>
    </lineage>
</organism>
<accession>A0A6N6JCC8</accession>
<keyword evidence="4" id="KW-1185">Reference proteome</keyword>
<dbReference type="EMBL" id="BLJE01000001">
    <property type="protein sequence ID" value="GFE63637.1"/>
    <property type="molecule type" value="Genomic_DNA"/>
</dbReference>
<evidence type="ECO:0000256" key="1">
    <source>
        <dbReference type="ARBA" id="ARBA00023125"/>
    </source>
</evidence>
<dbReference type="InterPro" id="IPR001387">
    <property type="entry name" value="Cro/C1-type_HTH"/>
</dbReference>
<dbReference type="SUPFAM" id="SSF47413">
    <property type="entry name" value="lambda repressor-like DNA-binding domains"/>
    <property type="match status" value="1"/>
</dbReference>
<protein>
    <submittedName>
        <fullName evidence="3">Transcriptional regulator</fullName>
    </submittedName>
</protein>
<dbReference type="GO" id="GO:0003677">
    <property type="term" value="F:DNA binding"/>
    <property type="evidence" value="ECO:0007669"/>
    <property type="project" value="UniProtKB-KW"/>
</dbReference>
<gene>
    <name evidence="3" type="ORF">KIN_07110</name>
</gene>
<dbReference type="InterPro" id="IPR010982">
    <property type="entry name" value="Lambda_DNA-bd_dom_sf"/>
</dbReference>
<evidence type="ECO:0000313" key="3">
    <source>
        <dbReference type="EMBL" id="GFE63637.1"/>
    </source>
</evidence>
<evidence type="ECO:0000259" key="2">
    <source>
        <dbReference type="PROSITE" id="PS50943"/>
    </source>
</evidence>
<dbReference type="RefSeq" id="WP_159804558.1">
    <property type="nucleotide sequence ID" value="NZ_BLJE01000001.1"/>
</dbReference>
<proteinExistence type="predicted"/>
<dbReference type="PANTHER" id="PTHR46558:SF4">
    <property type="entry name" value="DNA-BIDING PHAGE PROTEIN"/>
    <property type="match status" value="1"/>
</dbReference>